<reference evidence="9" key="1">
    <citation type="submission" date="2010-02" db="EMBL/GenBank/DDBJ databases">
        <title>Sequencing and annotation of the Blastocystis hominis genome.</title>
        <authorList>
            <person name="Wincker P."/>
        </authorList>
    </citation>
    <scope>NUCLEOTIDE SEQUENCE</scope>
    <source>
        <strain evidence="9">Singapore isolate B</strain>
    </source>
</reference>
<dbReference type="AlphaFoldDB" id="D8M7J9"/>
<dbReference type="InterPro" id="IPR036869">
    <property type="entry name" value="J_dom_sf"/>
</dbReference>
<dbReference type="RefSeq" id="XP_012898086.1">
    <property type="nucleotide sequence ID" value="XM_013042632.1"/>
</dbReference>
<keyword evidence="6" id="KW-0811">Translocation</keyword>
<keyword evidence="4" id="KW-0999">Mitochondrion inner membrane</keyword>
<name>D8M7J9_BLAHO</name>
<dbReference type="EMBL" id="FN668672">
    <property type="protein sequence ID" value="CBK24038.2"/>
    <property type="molecule type" value="Genomic_DNA"/>
</dbReference>
<proteinExistence type="inferred from homology"/>
<evidence type="ECO:0000256" key="3">
    <source>
        <dbReference type="ARBA" id="ARBA00022448"/>
    </source>
</evidence>
<keyword evidence="10" id="KW-1185">Reference proteome</keyword>
<evidence type="ECO:0000256" key="7">
    <source>
        <dbReference type="ARBA" id="ARBA00023128"/>
    </source>
</evidence>
<evidence type="ECO:0000256" key="2">
    <source>
        <dbReference type="ARBA" id="ARBA00008817"/>
    </source>
</evidence>
<protein>
    <submittedName>
        <fullName evidence="9">Pam16</fullName>
    </submittedName>
</protein>
<dbReference type="GeneID" id="24920890"/>
<keyword evidence="7" id="KW-0496">Mitochondrion</keyword>
<evidence type="ECO:0000256" key="8">
    <source>
        <dbReference type="ARBA" id="ARBA00023136"/>
    </source>
</evidence>
<organism evidence="9">
    <name type="scientific">Blastocystis hominis</name>
    <dbReference type="NCBI Taxonomy" id="12968"/>
    <lineage>
        <taxon>Eukaryota</taxon>
        <taxon>Sar</taxon>
        <taxon>Stramenopiles</taxon>
        <taxon>Bigyra</taxon>
        <taxon>Opalozoa</taxon>
        <taxon>Opalinata</taxon>
        <taxon>Blastocystidae</taxon>
        <taxon>Blastocystis</taxon>
    </lineage>
</organism>
<gene>
    <name evidence="9" type="ORF">GSBLH_T00003828001</name>
</gene>
<dbReference type="Proteomes" id="UP000008312">
    <property type="component" value="Unassembled WGS sequence"/>
</dbReference>
<comment type="similarity">
    <text evidence="2">Belongs to the TIM16/PAM16 family.</text>
</comment>
<dbReference type="PANTHER" id="PTHR12388:SF0">
    <property type="entry name" value="MITOCHONDRIAL IMPORT INNER MEMBRANE TRANSLOCASE SUBUNIT TIM16"/>
    <property type="match status" value="1"/>
</dbReference>
<dbReference type="Gene3D" id="1.10.287.110">
    <property type="entry name" value="DnaJ domain"/>
    <property type="match status" value="1"/>
</dbReference>
<accession>D8M7J9</accession>
<dbReference type="InterPro" id="IPR005341">
    <property type="entry name" value="Tim16"/>
</dbReference>
<dbReference type="InParanoid" id="D8M7J9"/>
<evidence type="ECO:0000256" key="6">
    <source>
        <dbReference type="ARBA" id="ARBA00023010"/>
    </source>
</evidence>
<dbReference type="GO" id="GO:0005744">
    <property type="term" value="C:TIM23 mitochondrial import inner membrane translocase complex"/>
    <property type="evidence" value="ECO:0007669"/>
    <property type="project" value="InterPro"/>
</dbReference>
<dbReference type="Pfam" id="PF03656">
    <property type="entry name" value="Pam16"/>
    <property type="match status" value="1"/>
</dbReference>
<evidence type="ECO:0000256" key="4">
    <source>
        <dbReference type="ARBA" id="ARBA00022792"/>
    </source>
</evidence>
<dbReference type="PANTHER" id="PTHR12388">
    <property type="entry name" value="MITOCHONDRIA ASSOCIATED GRANULOCYTE MACROPHAGE CSF SIGNALING MOLECULE"/>
    <property type="match status" value="1"/>
</dbReference>
<evidence type="ECO:0000313" key="9">
    <source>
        <dbReference type="EMBL" id="CBK24038.2"/>
    </source>
</evidence>
<evidence type="ECO:0000313" key="10">
    <source>
        <dbReference type="Proteomes" id="UP000008312"/>
    </source>
</evidence>
<keyword evidence="8" id="KW-0472">Membrane</keyword>
<dbReference type="OrthoDB" id="10262892at2759"/>
<evidence type="ECO:0000256" key="5">
    <source>
        <dbReference type="ARBA" id="ARBA00022927"/>
    </source>
</evidence>
<evidence type="ECO:0000256" key="1">
    <source>
        <dbReference type="ARBA" id="ARBA00004637"/>
    </source>
</evidence>
<comment type="subcellular location">
    <subcellularLocation>
        <location evidence="1">Mitochondrion inner membrane</location>
        <topology evidence="1">Peripheral membrane protein</topology>
    </subcellularLocation>
</comment>
<keyword evidence="5" id="KW-0653">Protein transport</keyword>
<keyword evidence="3" id="KW-0813">Transport</keyword>
<dbReference type="GO" id="GO:0030150">
    <property type="term" value="P:protein import into mitochondrial matrix"/>
    <property type="evidence" value="ECO:0007669"/>
    <property type="project" value="InterPro"/>
</dbReference>
<dbReference type="FunFam" id="1.10.287.110:FF:000006">
    <property type="entry name" value="Import inner membrane translocase subunit TIM16"/>
    <property type="match status" value="1"/>
</dbReference>
<sequence>MFANAIRTSIKALRVPAVVPLRSMMTCTNYRPNTNLHRSHPGQLYVQRRTFWGPVVRLFTQLAASLTSTTIRAFFQAFQEASGLFSLCFLRVSKCLNMSLRHGISINESLEILNMKREDVNPTSLSERFQQYFEANDPKTGGSFYLQSKVYRAHEALLDELEQYGYIRDENAVAQATASASTSEKTEDAKKSA</sequence>